<feature type="transmembrane region" description="Helical" evidence="1">
    <location>
        <begin position="388"/>
        <end position="413"/>
    </location>
</feature>
<feature type="transmembrane region" description="Helical" evidence="1">
    <location>
        <begin position="434"/>
        <end position="454"/>
    </location>
</feature>
<name>A0A0F9WDL3_9ZZZZ</name>
<feature type="transmembrane region" description="Helical" evidence="1">
    <location>
        <begin position="908"/>
        <end position="929"/>
    </location>
</feature>
<feature type="transmembrane region" description="Helical" evidence="1">
    <location>
        <begin position="361"/>
        <end position="382"/>
    </location>
</feature>
<feature type="transmembrane region" description="Helical" evidence="1">
    <location>
        <begin position="520"/>
        <end position="543"/>
    </location>
</feature>
<feature type="transmembrane region" description="Helical" evidence="1">
    <location>
        <begin position="332"/>
        <end position="354"/>
    </location>
</feature>
<proteinExistence type="predicted"/>
<dbReference type="SUPFAM" id="SSF82714">
    <property type="entry name" value="Multidrug efflux transporter AcrB TolC docking domain, DN and DC subdomains"/>
    <property type="match status" value="2"/>
</dbReference>
<dbReference type="Gene3D" id="3.30.2090.10">
    <property type="entry name" value="Multidrug efflux transporter AcrB TolC docking domain, DN and DC subdomains"/>
    <property type="match status" value="2"/>
</dbReference>
<dbReference type="Pfam" id="PF00873">
    <property type="entry name" value="ACR_tran"/>
    <property type="match status" value="1"/>
</dbReference>
<evidence type="ECO:0000313" key="2">
    <source>
        <dbReference type="EMBL" id="KKO10533.1"/>
    </source>
</evidence>
<dbReference type="GO" id="GO:0042910">
    <property type="term" value="F:xenobiotic transmembrane transporter activity"/>
    <property type="evidence" value="ECO:0007669"/>
    <property type="project" value="TreeGrafter"/>
</dbReference>
<dbReference type="PRINTS" id="PR00702">
    <property type="entry name" value="ACRIFLAVINRP"/>
</dbReference>
<dbReference type="Gene3D" id="1.20.1640.10">
    <property type="entry name" value="Multidrug efflux transporter AcrB transmembrane domain"/>
    <property type="match status" value="2"/>
</dbReference>
<dbReference type="PANTHER" id="PTHR32063">
    <property type="match status" value="1"/>
</dbReference>
<dbReference type="SUPFAM" id="SSF82866">
    <property type="entry name" value="Multidrug efflux transporter AcrB transmembrane domain"/>
    <property type="match status" value="2"/>
</dbReference>
<gene>
    <name evidence="2" type="ORF">LCGC14_0020120</name>
</gene>
<feature type="transmembrane region" description="Helical" evidence="1">
    <location>
        <begin position="460"/>
        <end position="486"/>
    </location>
</feature>
<feature type="transmembrane region" description="Helical" evidence="1">
    <location>
        <begin position="984"/>
        <end position="1006"/>
    </location>
</feature>
<organism evidence="2">
    <name type="scientific">marine sediment metagenome</name>
    <dbReference type="NCBI Taxonomy" id="412755"/>
    <lineage>
        <taxon>unclassified sequences</taxon>
        <taxon>metagenomes</taxon>
        <taxon>ecological metagenomes</taxon>
    </lineage>
</organism>
<dbReference type="GO" id="GO:0005886">
    <property type="term" value="C:plasma membrane"/>
    <property type="evidence" value="ECO:0007669"/>
    <property type="project" value="TreeGrafter"/>
</dbReference>
<dbReference type="Gene3D" id="3.30.70.1320">
    <property type="entry name" value="Multidrug efflux transporter AcrB pore domain like"/>
    <property type="match status" value="1"/>
</dbReference>
<dbReference type="Gene3D" id="3.30.70.1440">
    <property type="entry name" value="Multidrug efflux transporter AcrB pore domain"/>
    <property type="match status" value="1"/>
</dbReference>
<dbReference type="AlphaFoldDB" id="A0A0F9WDL3"/>
<dbReference type="InterPro" id="IPR001036">
    <property type="entry name" value="Acrflvin-R"/>
</dbReference>
<comment type="caution">
    <text evidence="2">The sequence shown here is derived from an EMBL/GenBank/DDBJ whole genome shotgun (WGS) entry which is preliminary data.</text>
</comment>
<dbReference type="InterPro" id="IPR027463">
    <property type="entry name" value="AcrB_DN_DC_subdom"/>
</dbReference>
<dbReference type="EMBL" id="LAZR01000004">
    <property type="protein sequence ID" value="KKO10533.1"/>
    <property type="molecule type" value="Genomic_DNA"/>
</dbReference>
<feature type="transmembrane region" description="Helical" evidence="1">
    <location>
        <begin position="957"/>
        <end position="978"/>
    </location>
</feature>
<evidence type="ECO:0000256" key="1">
    <source>
        <dbReference type="SAM" id="Phobius"/>
    </source>
</evidence>
<protein>
    <recommendedName>
        <fullName evidence="3">SSD domain-containing protein</fullName>
    </recommendedName>
</protein>
<dbReference type="PANTHER" id="PTHR32063:SF18">
    <property type="entry name" value="CATION EFFLUX SYSTEM PROTEIN"/>
    <property type="match status" value="1"/>
</dbReference>
<keyword evidence="1" id="KW-1133">Transmembrane helix</keyword>
<feature type="transmembrane region" description="Helical" evidence="1">
    <location>
        <begin position="856"/>
        <end position="875"/>
    </location>
</feature>
<keyword evidence="1" id="KW-0812">Transmembrane</keyword>
<keyword evidence="1" id="KW-0472">Membrane</keyword>
<reference evidence="2" key="1">
    <citation type="journal article" date="2015" name="Nature">
        <title>Complex archaea that bridge the gap between prokaryotes and eukaryotes.</title>
        <authorList>
            <person name="Spang A."/>
            <person name="Saw J.H."/>
            <person name="Jorgensen S.L."/>
            <person name="Zaremba-Niedzwiedzka K."/>
            <person name="Martijn J."/>
            <person name="Lind A.E."/>
            <person name="van Eijk R."/>
            <person name="Schleper C."/>
            <person name="Guy L."/>
            <person name="Ettema T.J."/>
        </authorList>
    </citation>
    <scope>NUCLEOTIDE SEQUENCE</scope>
</reference>
<dbReference type="SUPFAM" id="SSF82693">
    <property type="entry name" value="Multidrug efflux transporter AcrB pore domain, PN1, PN2, PC1 and PC2 subdomains"/>
    <property type="match status" value="2"/>
</dbReference>
<accession>A0A0F9WDL3</accession>
<feature type="transmembrane region" description="Helical" evidence="1">
    <location>
        <begin position="882"/>
        <end position="902"/>
    </location>
</feature>
<dbReference type="Gene3D" id="3.30.70.1430">
    <property type="entry name" value="Multidrug efflux transporter AcrB pore domain"/>
    <property type="match status" value="2"/>
</dbReference>
<feature type="transmembrane region" description="Helical" evidence="1">
    <location>
        <begin position="12"/>
        <end position="30"/>
    </location>
</feature>
<sequence>MDFARYAIDRPVNTWLFILILMLGGLWGILTLGRLEDPAFTLKQAVVVTPYPGATAQEVELEVTEHLESAIQQLSQLKRITSKSVPGRSEITVEIQDTYDGDEIPQVWDELRRKVGDFQRNLPDGAGPSMVNDDFADVFGIFYAVTAPAFDDNEIRDVASFLRRELLTVNGVAKVETRGLPEEAIYVELPNDRLIATGLPLAQIVNSIQAENTVQSAGAARVDDLNVRISSRPGLDSVSNIESLRIGRPGSTDQIALIDVATVSRQSEEIPDHLIRHNGRSAFTLAIAGVATENIVEVGQAVDAALDNLAPRIPLGVELEPIYAQHVVVDEAIGSFIINLALSVAIVVGVLCIFMGWRVGLVVGLTLLLTVMGTVFMMRVFTIEMERISLGALIIAMGMLVDNAIVIAEGMLINMQRGLPAHKAASDAAARTQWPLLGATLIGIMAFSGIGLSPDTSGEFLFSLFAVIGISLLLSWILAITVTPLFGEYLLKVKPGATDSDPYRGMFYAIYRKALQASLVWRRLTIALLILITASSFWAFGFVKQAFFPDSNTPIFFVDYRLPQGSDIRATARDLAQIDELVMTKPGVEAVSTFIGQGASRFMLTYEPQQPNPAYGQLIIRTADRFLIDELAQELREELGATYPAAEIQTRRLVFGPGAGAKIEARFSGTDPEVLRALSTEAMSIFNAEPGLIDIRQNWRQRELVIAPRFNEERARVAGIARSDVAQTLEFATTGVRAGTYREADERIPIIIRPPAAERLRVERLQERLVWSSGEQRYVPITQVIDGFDTRAEETLIMRRDRTRTLSVQAEPATGLTADEALRRVRADIEAMHLPPGYQLDWGGELEASGEAQASLGAQLPLSFMVMLVISVLIFGKVRQPLIIWLVVPMSLCGVAIGLLASGLPFSFTALLGVLSLSGMLMKNAIVLVDEIDLQIEEGKGPHTAILDASVSRLRPVFLASATTILGMIPLLADAFFASMSVTIMAGLAFASVLTLIAVPVFYAVFFRIRPDDSRVSTSGTSAKYA</sequence>
<evidence type="ECO:0008006" key="3">
    <source>
        <dbReference type="Google" id="ProtNLM"/>
    </source>
</evidence>